<organism evidence="3 4">
    <name type="scientific">Taibaiella lutea</name>
    <dbReference type="NCBI Taxonomy" id="2608001"/>
    <lineage>
        <taxon>Bacteria</taxon>
        <taxon>Pseudomonadati</taxon>
        <taxon>Bacteroidota</taxon>
        <taxon>Chitinophagia</taxon>
        <taxon>Chitinophagales</taxon>
        <taxon>Chitinophagaceae</taxon>
        <taxon>Taibaiella</taxon>
    </lineage>
</organism>
<dbReference type="InterPro" id="IPR010992">
    <property type="entry name" value="IHF-like_DNA-bd_dom_sf"/>
</dbReference>
<keyword evidence="2" id="KW-1133">Transmembrane helix</keyword>
<dbReference type="EMBL" id="VWSH01000001">
    <property type="protein sequence ID" value="KAA5537332.1"/>
    <property type="molecule type" value="Genomic_DNA"/>
</dbReference>
<comment type="caution">
    <text evidence="3">The sequence shown here is derived from an EMBL/GenBank/DDBJ whole genome shotgun (WGS) entry which is preliminary data.</text>
</comment>
<keyword evidence="1 3" id="KW-0238">DNA-binding</keyword>
<dbReference type="Proteomes" id="UP000323632">
    <property type="component" value="Unassembled WGS sequence"/>
</dbReference>
<reference evidence="3 4" key="1">
    <citation type="submission" date="2019-09" db="EMBL/GenBank/DDBJ databases">
        <title>Genome sequence and assembly of Taibaiella sp.</title>
        <authorList>
            <person name="Chhetri G."/>
        </authorList>
    </citation>
    <scope>NUCLEOTIDE SEQUENCE [LARGE SCALE GENOMIC DNA]</scope>
    <source>
        <strain evidence="3 4">KVB11</strain>
    </source>
</reference>
<keyword evidence="2" id="KW-0472">Membrane</keyword>
<keyword evidence="4" id="KW-1185">Reference proteome</keyword>
<gene>
    <name evidence="3" type="ORF">F0919_06565</name>
</gene>
<sequence>MDIANYVGLFLLKNEYCFLPGIGSLIVQKRPAVYNKETKEMSAPAYDIVYRQEGGSIDDSFANFIANNERISIAHAANHLKDFCAAAKADLKEGKSVIIPGIGSLQPNNGSIQFVKDPSLHIEGKAIPYFRNSDAVTAKKEEALSNIIERTNIREPKANEQIEYKAPSVNWGKIGALAGILIILIAGGIYLFMTLNKNKTEDAVPPVDTVQQEVAPPTVVIPDSTASSVDTVAVTNAPASADGMIQYKVALNSYPTRQGAEGRANKLKSYGHAEVEVFAKDSGSYFVVIPVTSLASDTTKIVDSLKRLYNPKGTLPIIR</sequence>
<feature type="transmembrane region" description="Helical" evidence="2">
    <location>
        <begin position="174"/>
        <end position="193"/>
    </location>
</feature>
<evidence type="ECO:0000256" key="2">
    <source>
        <dbReference type="SAM" id="Phobius"/>
    </source>
</evidence>
<dbReference type="GO" id="GO:0003677">
    <property type="term" value="F:DNA binding"/>
    <property type="evidence" value="ECO:0007669"/>
    <property type="project" value="UniProtKB-KW"/>
</dbReference>
<dbReference type="SUPFAM" id="SSF47729">
    <property type="entry name" value="IHF-like DNA-binding proteins"/>
    <property type="match status" value="1"/>
</dbReference>
<dbReference type="AlphaFoldDB" id="A0A5M6CTN7"/>
<evidence type="ECO:0000256" key="1">
    <source>
        <dbReference type="ARBA" id="ARBA00023125"/>
    </source>
</evidence>
<name>A0A5M6CTN7_9BACT</name>
<protein>
    <submittedName>
        <fullName evidence="3">HU family DNA-binding protein</fullName>
    </submittedName>
</protein>
<accession>A0A5M6CTN7</accession>
<dbReference type="RefSeq" id="WP_150031908.1">
    <property type="nucleotide sequence ID" value="NZ_VWSH01000001.1"/>
</dbReference>
<evidence type="ECO:0000313" key="4">
    <source>
        <dbReference type="Proteomes" id="UP000323632"/>
    </source>
</evidence>
<evidence type="ECO:0000313" key="3">
    <source>
        <dbReference type="EMBL" id="KAA5537332.1"/>
    </source>
</evidence>
<keyword evidence="2" id="KW-0812">Transmembrane</keyword>
<proteinExistence type="predicted"/>